<dbReference type="InterPro" id="IPR043502">
    <property type="entry name" value="DNA/RNA_pol_sf"/>
</dbReference>
<evidence type="ECO:0000259" key="7">
    <source>
        <dbReference type="PROSITE" id="PS50994"/>
    </source>
</evidence>
<dbReference type="GO" id="GO:0003676">
    <property type="term" value="F:nucleic acid binding"/>
    <property type="evidence" value="ECO:0007669"/>
    <property type="project" value="InterPro"/>
</dbReference>
<feature type="domain" description="Integrase catalytic" evidence="7">
    <location>
        <begin position="382"/>
        <end position="510"/>
    </location>
</feature>
<proteinExistence type="predicted"/>
<evidence type="ECO:0000256" key="3">
    <source>
        <dbReference type="ARBA" id="ARBA00022722"/>
    </source>
</evidence>
<dbReference type="PANTHER" id="PTHR41694">
    <property type="entry name" value="ENDOGENOUS RETROVIRUS GROUP K MEMBER POL PROTEIN"/>
    <property type="match status" value="1"/>
</dbReference>
<protein>
    <recommendedName>
        <fullName evidence="7">Integrase catalytic domain-containing protein</fullName>
    </recommendedName>
</protein>
<dbReference type="GO" id="GO:0015074">
    <property type="term" value="P:DNA integration"/>
    <property type="evidence" value="ECO:0007669"/>
    <property type="project" value="InterPro"/>
</dbReference>
<keyword evidence="1" id="KW-0808">Transferase</keyword>
<dbReference type="GO" id="GO:0004519">
    <property type="term" value="F:endonuclease activity"/>
    <property type="evidence" value="ECO:0007669"/>
    <property type="project" value="UniProtKB-KW"/>
</dbReference>
<name>A0A7J7TRF4_RHIFE</name>
<dbReference type="GO" id="GO:0003964">
    <property type="term" value="F:RNA-directed DNA polymerase activity"/>
    <property type="evidence" value="ECO:0007669"/>
    <property type="project" value="UniProtKB-KW"/>
</dbReference>
<sequence length="510" mass="55933">MGTPVPLSRDGALTGQEKAPRLWTEDQEHAFQQLKSSLGEAPALGLPDADRPFHLFVHERDKIALGLLAQTVGPWLLPVAYLSKKLDPVAAGWPPCLRDLAATVILIKEADKLTLGQRLIVKVPHSVTTLMNSQGPRWLSNARLTQYQGLLLENSQISLETVSALNPATFLPTEEGDPELDCIEVVNEVYATRPDLRDSPHPNPDLTLYTDGSSFLRDGKHDAGYVVTTTDEVAVIHCRGHQRGDEPSAVGNRLADTTAISAATGSHSELLLVTDTTTTSLPRYTKEELRWVKSDGATRLPQGWWQLPNGRLFIPALLGPQVTAEYHKLTHLGKTALEGLLAKNVYSSRLSALCKSIGERCLTCAKNNPKSGPSPIPGIQRSGTAPFEDLEVDFTDRTNCRGTKYLLVLVCTYSGWVEAFPPQTEKSREVAKVLLREIISRYGILLSIHSDNGPAFIAGLLQTVTRAMGITWRLHTAFRPQSSGKVECMNRTLKETLAKLHQETSLGQQP</sequence>
<dbReference type="InterPro" id="IPR036397">
    <property type="entry name" value="RNaseH_sf"/>
</dbReference>
<dbReference type="Pfam" id="PF17919">
    <property type="entry name" value="RT_RNaseH_2"/>
    <property type="match status" value="1"/>
</dbReference>
<keyword evidence="2" id="KW-0548">Nucleotidyltransferase</keyword>
<reference evidence="8 9" key="1">
    <citation type="journal article" date="2020" name="Nature">
        <title>Six reference-quality genomes reveal evolution of bat adaptations.</title>
        <authorList>
            <person name="Jebb D."/>
            <person name="Huang Z."/>
            <person name="Pippel M."/>
            <person name="Hughes G.M."/>
            <person name="Lavrichenko K."/>
            <person name="Devanna P."/>
            <person name="Winkler S."/>
            <person name="Jermiin L.S."/>
            <person name="Skirmuntt E.C."/>
            <person name="Katzourakis A."/>
            <person name="Burkitt-Gray L."/>
            <person name="Ray D.A."/>
            <person name="Sullivan K.A.M."/>
            <person name="Roscito J.G."/>
            <person name="Kirilenko B.M."/>
            <person name="Davalos L.M."/>
            <person name="Corthals A.P."/>
            <person name="Power M.L."/>
            <person name="Jones G."/>
            <person name="Ransome R.D."/>
            <person name="Dechmann D.K.N."/>
            <person name="Locatelli A.G."/>
            <person name="Puechmaille S.J."/>
            <person name="Fedrigo O."/>
            <person name="Jarvis E.D."/>
            <person name="Hiller M."/>
            <person name="Vernes S.C."/>
            <person name="Myers E.W."/>
            <person name="Teeling E.C."/>
        </authorList>
    </citation>
    <scope>NUCLEOTIDE SEQUENCE [LARGE SCALE GENOMIC DNA]</scope>
    <source>
        <strain evidence="8">MRhiFer1</strain>
        <tissue evidence="8">Lung</tissue>
    </source>
</reference>
<comment type="caution">
    <text evidence="8">The sequence shown here is derived from an EMBL/GenBank/DDBJ whole genome shotgun (WGS) entry which is preliminary data.</text>
</comment>
<dbReference type="SUPFAM" id="SSF56672">
    <property type="entry name" value="DNA/RNA polymerases"/>
    <property type="match status" value="1"/>
</dbReference>
<evidence type="ECO:0000256" key="4">
    <source>
        <dbReference type="ARBA" id="ARBA00022759"/>
    </source>
</evidence>
<keyword evidence="6" id="KW-0695">RNA-directed DNA polymerase</keyword>
<dbReference type="Gene3D" id="3.10.20.370">
    <property type="match status" value="1"/>
</dbReference>
<evidence type="ECO:0000313" key="9">
    <source>
        <dbReference type="Proteomes" id="UP000585614"/>
    </source>
</evidence>
<dbReference type="InterPro" id="IPR041577">
    <property type="entry name" value="RT_RNaseH_2"/>
</dbReference>
<evidence type="ECO:0000256" key="5">
    <source>
        <dbReference type="ARBA" id="ARBA00022801"/>
    </source>
</evidence>
<keyword evidence="3" id="KW-0540">Nuclease</keyword>
<dbReference type="AlphaFoldDB" id="A0A7J7TRF4"/>
<organism evidence="8 9">
    <name type="scientific">Rhinolophus ferrumequinum</name>
    <name type="common">Greater horseshoe bat</name>
    <dbReference type="NCBI Taxonomy" id="59479"/>
    <lineage>
        <taxon>Eukaryota</taxon>
        <taxon>Metazoa</taxon>
        <taxon>Chordata</taxon>
        <taxon>Craniata</taxon>
        <taxon>Vertebrata</taxon>
        <taxon>Euteleostomi</taxon>
        <taxon>Mammalia</taxon>
        <taxon>Eutheria</taxon>
        <taxon>Laurasiatheria</taxon>
        <taxon>Chiroptera</taxon>
        <taxon>Yinpterochiroptera</taxon>
        <taxon>Rhinolophoidea</taxon>
        <taxon>Rhinolophidae</taxon>
        <taxon>Rhinolophinae</taxon>
        <taxon>Rhinolophus</taxon>
    </lineage>
</organism>
<dbReference type="PANTHER" id="PTHR41694:SF5">
    <property type="entry name" value="RIBONUCLEASE H"/>
    <property type="match status" value="1"/>
</dbReference>
<evidence type="ECO:0000256" key="2">
    <source>
        <dbReference type="ARBA" id="ARBA00022695"/>
    </source>
</evidence>
<dbReference type="Proteomes" id="UP000585614">
    <property type="component" value="Unassembled WGS sequence"/>
</dbReference>
<dbReference type="Gene3D" id="1.10.340.70">
    <property type="match status" value="1"/>
</dbReference>
<dbReference type="GO" id="GO:0016787">
    <property type="term" value="F:hydrolase activity"/>
    <property type="evidence" value="ECO:0007669"/>
    <property type="project" value="UniProtKB-KW"/>
</dbReference>
<gene>
    <name evidence="8" type="ORF">mRhiFer1_008717</name>
</gene>
<accession>A0A7J7TRF4</accession>
<dbReference type="InterPro" id="IPR012337">
    <property type="entry name" value="RNaseH-like_sf"/>
</dbReference>
<keyword evidence="4" id="KW-0255">Endonuclease</keyword>
<dbReference type="Gene3D" id="3.30.420.10">
    <property type="entry name" value="Ribonuclease H-like superfamily/Ribonuclease H"/>
    <property type="match status" value="2"/>
</dbReference>
<evidence type="ECO:0000313" key="8">
    <source>
        <dbReference type="EMBL" id="KAF6302980.1"/>
    </source>
</evidence>
<dbReference type="PROSITE" id="PS50994">
    <property type="entry name" value="INTEGRASE"/>
    <property type="match status" value="1"/>
</dbReference>
<evidence type="ECO:0000256" key="6">
    <source>
        <dbReference type="ARBA" id="ARBA00022918"/>
    </source>
</evidence>
<dbReference type="InterPro" id="IPR001584">
    <property type="entry name" value="Integrase_cat-core"/>
</dbReference>
<keyword evidence="5" id="KW-0378">Hydrolase</keyword>
<dbReference type="Pfam" id="PF00665">
    <property type="entry name" value="rve"/>
    <property type="match status" value="1"/>
</dbReference>
<dbReference type="SUPFAM" id="SSF53098">
    <property type="entry name" value="Ribonuclease H-like"/>
    <property type="match status" value="2"/>
</dbReference>
<evidence type="ECO:0000256" key="1">
    <source>
        <dbReference type="ARBA" id="ARBA00022679"/>
    </source>
</evidence>
<dbReference type="EMBL" id="JACAGC010000018">
    <property type="protein sequence ID" value="KAF6302980.1"/>
    <property type="molecule type" value="Genomic_DNA"/>
</dbReference>